<keyword evidence="2" id="KW-0746">Sphingolipid metabolism</keyword>
<comment type="cofactor">
    <cofactor evidence="1">
        <name>Zn(2+)</name>
        <dbReference type="ChEBI" id="CHEBI:29105"/>
    </cofactor>
    <text evidence="1">Binds 1 zinc ion per subunit.</text>
</comment>
<evidence type="ECO:0000313" key="5">
    <source>
        <dbReference type="Proteomes" id="UP000184513"/>
    </source>
</evidence>
<dbReference type="RefSeq" id="WP_084097303.1">
    <property type="nucleotide sequence ID" value="NZ_FRCY01000008.1"/>
</dbReference>
<dbReference type="EMBL" id="FRCY01000008">
    <property type="protein sequence ID" value="SHN14663.1"/>
    <property type="molecule type" value="Genomic_DNA"/>
</dbReference>
<proteinExistence type="inferred from homology"/>
<dbReference type="AlphaFoldDB" id="A0A1M7PCP7"/>
<dbReference type="GO" id="GO:0017040">
    <property type="term" value="F:N-acylsphingosine amidohydrolase activity"/>
    <property type="evidence" value="ECO:0007669"/>
    <property type="project" value="UniProtKB-UniRule"/>
</dbReference>
<dbReference type="InterPro" id="IPR006823">
    <property type="entry name" value="Ceramidase_alk"/>
</dbReference>
<dbReference type="GO" id="GO:0016020">
    <property type="term" value="C:membrane"/>
    <property type="evidence" value="ECO:0007669"/>
    <property type="project" value="GOC"/>
</dbReference>
<keyword evidence="5" id="KW-1185">Reference proteome</keyword>
<dbReference type="GO" id="GO:0042759">
    <property type="term" value="P:long-chain fatty acid biosynthetic process"/>
    <property type="evidence" value="ECO:0007669"/>
    <property type="project" value="TreeGrafter"/>
</dbReference>
<reference evidence="4 5" key="1">
    <citation type="submission" date="2016-11" db="EMBL/GenBank/DDBJ databases">
        <authorList>
            <person name="Jaros S."/>
            <person name="Januszkiewicz K."/>
            <person name="Wedrychowicz H."/>
        </authorList>
    </citation>
    <scope>NUCLEOTIDE SEQUENCE [LARGE SCALE GENOMIC DNA]</scope>
    <source>
        <strain evidence="4 5">CGMCC 1.6102</strain>
    </source>
</reference>
<evidence type="ECO:0000259" key="3">
    <source>
        <dbReference type="Pfam" id="PF04734"/>
    </source>
</evidence>
<dbReference type="PANTHER" id="PTHR12670">
    <property type="entry name" value="CERAMIDASE"/>
    <property type="match status" value="1"/>
</dbReference>
<dbReference type="OrthoDB" id="2579961at2"/>
<evidence type="ECO:0000256" key="1">
    <source>
        <dbReference type="PIRSR" id="PIRSR606823-2"/>
    </source>
</evidence>
<feature type="binding site" evidence="1">
    <location>
        <position position="230"/>
    </location>
    <ligand>
        <name>Zn(2+)</name>
        <dbReference type="ChEBI" id="CHEBI:29105"/>
    </ligand>
</feature>
<name>A0A1M7PCP7_9BACT</name>
<keyword evidence="1" id="KW-0862">Zinc</keyword>
<evidence type="ECO:0000313" key="4">
    <source>
        <dbReference type="EMBL" id="SHN14663.1"/>
    </source>
</evidence>
<dbReference type="GO" id="GO:0005576">
    <property type="term" value="C:extracellular region"/>
    <property type="evidence" value="ECO:0007669"/>
    <property type="project" value="TreeGrafter"/>
</dbReference>
<dbReference type="GO" id="GO:0046514">
    <property type="term" value="P:ceramide catabolic process"/>
    <property type="evidence" value="ECO:0007669"/>
    <property type="project" value="InterPro"/>
</dbReference>
<feature type="binding site" evidence="1">
    <location>
        <position position="122"/>
    </location>
    <ligand>
        <name>Zn(2+)</name>
        <dbReference type="ChEBI" id="CHEBI:29105"/>
    </ligand>
</feature>
<dbReference type="GO" id="GO:0046512">
    <property type="term" value="P:sphingosine biosynthetic process"/>
    <property type="evidence" value="ECO:0007669"/>
    <property type="project" value="TreeGrafter"/>
</dbReference>
<organism evidence="4 5">
    <name type="scientific">Cyclobacterium lianum</name>
    <dbReference type="NCBI Taxonomy" id="388280"/>
    <lineage>
        <taxon>Bacteria</taxon>
        <taxon>Pseudomonadati</taxon>
        <taxon>Bacteroidota</taxon>
        <taxon>Cytophagia</taxon>
        <taxon>Cytophagales</taxon>
        <taxon>Cyclobacteriaceae</taxon>
        <taxon>Cyclobacterium</taxon>
    </lineage>
</organism>
<feature type="domain" description="Neutral/alkaline non-lysosomal ceramidase N-terminal" evidence="3">
    <location>
        <begin position="38"/>
        <end position="256"/>
    </location>
</feature>
<sequence>MKKRNTRILRSSIMAITFLGFSLIAYSRQAPSGWKAAVAKTDITPQESIWMAGYAARDRPSEGVRHSIWAKALVLEDVSGNLAVLVTTDLVGIRQDLSTRIRDRLMRQFGLERKQVILNSSHTHTGPETDYARYQFQLDESELGKIETYAENVADGIVDLVGSTMKSLKPVQLFAGNGVTRFQVNRRNNSEAELHKQTDLKGPNDYAVPVIKVTDERGALMAVVFGYACHPTVLADYQLSGDYAGFAQIELENLYPEATALFFQGAGADQNPLPRRSVFLAQQYGKELAAAVERVLHEDMRPLQGELATAYSEIDLTFANPTPTREELVEITGADSPFPDYLKQNARVLIAKIDQGESLITSYPYPVQTWRLGDQAIFSFGGELLVGYSIALKKIFGQQIFVMGYSNDVMAYIPTKKVLEEGGYEGTRSPIFTTPWAFDIEDRIIGEAVKLAEKVGIQPQKYPLTDQ</sequence>
<dbReference type="InterPro" id="IPR031329">
    <property type="entry name" value="NEUT/ALK_ceramidase_N"/>
</dbReference>
<gene>
    <name evidence="4" type="ORF">SAMN04488057_10837</name>
</gene>
<dbReference type="PANTHER" id="PTHR12670:SF1">
    <property type="entry name" value="NEUTRAL CERAMIDASE"/>
    <property type="match status" value="1"/>
</dbReference>
<accession>A0A1M7PCP7</accession>
<dbReference type="Pfam" id="PF04734">
    <property type="entry name" value="Ceramidase_alk"/>
    <property type="match status" value="1"/>
</dbReference>
<evidence type="ECO:0000256" key="2">
    <source>
        <dbReference type="RuleBase" id="RU366019"/>
    </source>
</evidence>
<comment type="similarity">
    <text evidence="2">Belongs to the neutral ceramidase family.</text>
</comment>
<dbReference type="Proteomes" id="UP000184513">
    <property type="component" value="Unassembled WGS sequence"/>
</dbReference>
<dbReference type="GO" id="GO:0046872">
    <property type="term" value="F:metal ion binding"/>
    <property type="evidence" value="ECO:0007669"/>
    <property type="project" value="UniProtKB-KW"/>
</dbReference>
<dbReference type="STRING" id="388280.SAMN04488057_10837"/>
<comment type="catalytic activity">
    <reaction evidence="2">
        <text>an N-acylsphing-4-enine + H2O = sphing-4-enine + a fatty acid</text>
        <dbReference type="Rhea" id="RHEA:20856"/>
        <dbReference type="ChEBI" id="CHEBI:15377"/>
        <dbReference type="ChEBI" id="CHEBI:28868"/>
        <dbReference type="ChEBI" id="CHEBI:52639"/>
        <dbReference type="ChEBI" id="CHEBI:57756"/>
        <dbReference type="EC" id="3.5.1.23"/>
    </reaction>
</comment>
<keyword evidence="2" id="KW-0378">Hydrolase</keyword>
<protein>
    <recommendedName>
        <fullName evidence="2">Neutral ceramidase</fullName>
        <ecNumber evidence="2">3.5.1.23</ecNumber>
    </recommendedName>
</protein>
<keyword evidence="1" id="KW-0479">Metal-binding</keyword>
<keyword evidence="2" id="KW-0443">Lipid metabolism</keyword>
<dbReference type="EC" id="3.5.1.23" evidence="2"/>